<dbReference type="InterPro" id="IPR010699">
    <property type="entry name" value="DUF1275"/>
</dbReference>
<gene>
    <name evidence="2" type="ORF">Q8A70_24855</name>
</gene>
<keyword evidence="1" id="KW-0812">Transmembrane</keyword>
<dbReference type="RefSeq" id="WP_379960811.1">
    <property type="nucleotide sequence ID" value="NZ_JAUYVI010000008.1"/>
</dbReference>
<evidence type="ECO:0000313" key="3">
    <source>
        <dbReference type="Proteomes" id="UP001230156"/>
    </source>
</evidence>
<feature type="transmembrane region" description="Helical" evidence="1">
    <location>
        <begin position="62"/>
        <end position="82"/>
    </location>
</feature>
<comment type="caution">
    <text evidence="2">The sequence shown here is derived from an EMBL/GenBank/DDBJ whole genome shotgun (WGS) entry which is preliminary data.</text>
</comment>
<keyword evidence="1" id="KW-1133">Transmembrane helix</keyword>
<feature type="transmembrane region" description="Helical" evidence="1">
    <location>
        <begin position="121"/>
        <end position="139"/>
    </location>
</feature>
<feature type="transmembrane region" description="Helical" evidence="1">
    <location>
        <begin position="191"/>
        <end position="224"/>
    </location>
</feature>
<protein>
    <submittedName>
        <fullName evidence="2">YoaK family protein</fullName>
    </submittedName>
</protein>
<proteinExistence type="predicted"/>
<reference evidence="3" key="1">
    <citation type="submission" date="2023-08" db="EMBL/GenBank/DDBJ databases">
        <title>Rhodospirillaceae gen. nov., a novel taxon isolated from the Yangtze River Yuezi River estuary sludge.</title>
        <authorList>
            <person name="Ruan L."/>
        </authorList>
    </citation>
    <scope>NUCLEOTIDE SEQUENCE [LARGE SCALE GENOMIC DNA]</scope>
    <source>
        <strain evidence="3">R-7</strain>
    </source>
</reference>
<dbReference type="PANTHER" id="PTHR37314">
    <property type="entry name" value="SLR0142 PROTEIN"/>
    <property type="match status" value="1"/>
</dbReference>
<keyword evidence="3" id="KW-1185">Reference proteome</keyword>
<feature type="transmembrane region" description="Helical" evidence="1">
    <location>
        <begin position="94"/>
        <end position="115"/>
    </location>
</feature>
<name>A0ABU0YTA2_9PROT</name>
<evidence type="ECO:0000313" key="2">
    <source>
        <dbReference type="EMBL" id="MDQ7250940.1"/>
    </source>
</evidence>
<dbReference type="Pfam" id="PF06912">
    <property type="entry name" value="DUF1275"/>
    <property type="match status" value="1"/>
</dbReference>
<evidence type="ECO:0000256" key="1">
    <source>
        <dbReference type="SAM" id="Phobius"/>
    </source>
</evidence>
<sequence>MAAPTVDPARNKSAVGEGALQAFVAGYVDTCGFIALFGLFTAHVTGNLVLIGAAIVEHRGGLWGKLIALPVFILAVAASRWLNIALENRGKNSAVPLLGIQILFLCGFLGVGLAATPISDFDAPLAVLAGMLGVTAMAVQNTTSRTLYAMYTPTTVMTGNVTQVVIDLVDLGSGRGTPEAKARVRKMLPAILAFTAGALLSAVAYTLIGFWCLVAPIAALSLLFIRELRRKTPPALPRS</sequence>
<feature type="transmembrane region" description="Helical" evidence="1">
    <location>
        <begin position="33"/>
        <end position="56"/>
    </location>
</feature>
<accession>A0ABU0YTA2</accession>
<keyword evidence="1" id="KW-0472">Membrane</keyword>
<dbReference type="EMBL" id="JAUYVI010000008">
    <property type="protein sequence ID" value="MDQ7250940.1"/>
    <property type="molecule type" value="Genomic_DNA"/>
</dbReference>
<organism evidence="2 3">
    <name type="scientific">Dongia sedimenti</name>
    <dbReference type="NCBI Taxonomy" id="3064282"/>
    <lineage>
        <taxon>Bacteria</taxon>
        <taxon>Pseudomonadati</taxon>
        <taxon>Pseudomonadota</taxon>
        <taxon>Alphaproteobacteria</taxon>
        <taxon>Rhodospirillales</taxon>
        <taxon>Dongiaceae</taxon>
        <taxon>Dongia</taxon>
    </lineage>
</organism>
<dbReference type="PANTHER" id="PTHR37314:SF5">
    <property type="entry name" value="SLR0142 PROTEIN"/>
    <property type="match status" value="1"/>
</dbReference>
<dbReference type="Proteomes" id="UP001230156">
    <property type="component" value="Unassembled WGS sequence"/>
</dbReference>